<evidence type="ECO:0000313" key="5">
    <source>
        <dbReference type="EMBL" id="UVW35666.1"/>
    </source>
</evidence>
<comment type="pathway">
    <text evidence="3">Amino-acid biosynthesis; L-lysine biosynthesis via DAP pathway; DL-2,6-diaminopimelate from LL-2,6-diaminopimelate: step 1/1.</text>
</comment>
<dbReference type="Pfam" id="PF01678">
    <property type="entry name" value="DAP_epimerase"/>
    <property type="match status" value="2"/>
</dbReference>
<dbReference type="PANTHER" id="PTHR31689:SF0">
    <property type="entry name" value="DIAMINOPIMELATE EPIMERASE"/>
    <property type="match status" value="1"/>
</dbReference>
<dbReference type="Gene3D" id="3.10.310.10">
    <property type="entry name" value="Diaminopimelate Epimerase, Chain A, domain 1"/>
    <property type="match status" value="2"/>
</dbReference>
<sequence>MLMKFTKMHGLGNDFVVIDAVTQNVRITASMVRRLADRKTGIGCDQVLVVEPPSAADIDFDYRIFNCDGAEVEQCGNGARCLARFVHDRQLTGKKSIRVQTSNRVMTLNLINKNLVAVDMGVPELDPSAIPFQADEPALLYDIDINGQAQPIAAVSMGNPHAVLTVTDIDTAPVAELGAALESHERFPNRVNVGFMQIINRTEIKLRVFERGVGETEACGSGACAAAVASIQQELVDSPVTVHLTRGSLKIDWKGAGHPLIMSGPAKTVFHGRIRI</sequence>
<dbReference type="GO" id="GO:0008837">
    <property type="term" value="F:diaminopimelate epimerase activity"/>
    <property type="evidence" value="ECO:0007669"/>
    <property type="project" value="UniProtKB-EC"/>
</dbReference>
<feature type="binding site" evidence="3">
    <location>
        <begin position="210"/>
        <end position="211"/>
    </location>
    <ligand>
        <name>substrate</name>
    </ligand>
</feature>
<proteinExistence type="inferred from homology"/>
<feature type="binding site" evidence="3">
    <location>
        <begin position="220"/>
        <end position="221"/>
    </location>
    <ligand>
        <name>substrate</name>
    </ligand>
</feature>
<feature type="active site" description="Proton acceptor" evidence="3">
    <location>
        <position position="219"/>
    </location>
</feature>
<feature type="binding site" evidence="3">
    <location>
        <position position="159"/>
    </location>
    <ligand>
        <name>substrate</name>
    </ligand>
</feature>
<evidence type="ECO:0000313" key="6">
    <source>
        <dbReference type="Proteomes" id="UP001059934"/>
    </source>
</evidence>
<comment type="catalytic activity">
    <reaction evidence="3">
        <text>(2S,6S)-2,6-diaminopimelate = meso-2,6-diaminopimelate</text>
        <dbReference type="Rhea" id="RHEA:15393"/>
        <dbReference type="ChEBI" id="CHEBI:57609"/>
        <dbReference type="ChEBI" id="CHEBI:57791"/>
        <dbReference type="EC" id="5.1.1.7"/>
    </reaction>
</comment>
<evidence type="ECO:0000256" key="4">
    <source>
        <dbReference type="NCBIfam" id="TIGR00652"/>
    </source>
</evidence>
<feature type="site" description="Important for dimerization" evidence="3">
    <location>
        <position position="270"/>
    </location>
</feature>
<accession>A0ABY5TT04</accession>
<dbReference type="PANTHER" id="PTHR31689">
    <property type="entry name" value="DIAMINOPIMELATE EPIMERASE, CHLOROPLASTIC"/>
    <property type="match status" value="1"/>
</dbReference>
<keyword evidence="3" id="KW-0028">Amino-acid biosynthesis</keyword>
<keyword evidence="3" id="KW-0457">Lysine biosynthesis</keyword>
<feature type="binding site" evidence="3">
    <location>
        <position position="192"/>
    </location>
    <ligand>
        <name>substrate</name>
    </ligand>
</feature>
<dbReference type="Proteomes" id="UP001059934">
    <property type="component" value="Chromosome"/>
</dbReference>
<dbReference type="NCBIfam" id="TIGR00652">
    <property type="entry name" value="DapF"/>
    <property type="match status" value="1"/>
</dbReference>
<feature type="binding site" evidence="3">
    <location>
        <begin position="76"/>
        <end position="77"/>
    </location>
    <ligand>
        <name>substrate</name>
    </ligand>
</feature>
<feature type="binding site" evidence="3">
    <location>
        <position position="66"/>
    </location>
    <ligand>
        <name>substrate</name>
    </ligand>
</feature>
<reference evidence="5" key="1">
    <citation type="submission" date="2022-08" db="EMBL/GenBank/DDBJ databases">
        <title>Catabolic pathway analysis in culturable SAR92 clade bacteria reveals their overlooked roles in DMSP degradation in coastal seas.</title>
        <authorList>
            <person name="He X."/>
            <person name="Zhang X."/>
            <person name="Zhang Y."/>
        </authorList>
    </citation>
    <scope>NUCLEOTIDE SEQUENCE</scope>
    <source>
        <strain evidence="5">H455</strain>
    </source>
</reference>
<dbReference type="SUPFAM" id="SSF54506">
    <property type="entry name" value="Diaminopimelate epimerase-like"/>
    <property type="match status" value="2"/>
</dbReference>
<gene>
    <name evidence="3 5" type="primary">dapF</name>
    <name evidence="5" type="ORF">NYF23_03405</name>
</gene>
<dbReference type="HAMAP" id="MF_00197">
    <property type="entry name" value="DAP_epimerase"/>
    <property type="match status" value="1"/>
</dbReference>
<keyword evidence="2 3" id="KW-0413">Isomerase</keyword>
<feature type="site" description="Could be important to modulate the pK values of the two catalytic cysteine residues" evidence="3">
    <location>
        <position position="161"/>
    </location>
</feature>
<keyword evidence="3" id="KW-0963">Cytoplasm</keyword>
<keyword evidence="6" id="KW-1185">Reference proteome</keyword>
<feature type="binding site" evidence="3">
    <location>
        <position position="13"/>
    </location>
    <ligand>
        <name>substrate</name>
    </ligand>
</feature>
<feature type="binding site" evidence="3">
    <location>
        <position position="46"/>
    </location>
    <ligand>
        <name>substrate</name>
    </ligand>
</feature>
<evidence type="ECO:0000256" key="3">
    <source>
        <dbReference type="HAMAP-Rule" id="MF_00197"/>
    </source>
</evidence>
<organism evidence="5 6">
    <name type="scientific">SAR92 clade bacterium H455</name>
    <dbReference type="NCBI Taxonomy" id="2974818"/>
    <lineage>
        <taxon>Bacteria</taxon>
        <taxon>Pseudomonadati</taxon>
        <taxon>Pseudomonadota</taxon>
        <taxon>Gammaproteobacteria</taxon>
        <taxon>Cellvibrionales</taxon>
        <taxon>Porticoccaceae</taxon>
        <taxon>SAR92 clade</taxon>
    </lineage>
</organism>
<evidence type="ECO:0000256" key="1">
    <source>
        <dbReference type="ARBA" id="ARBA00010219"/>
    </source>
</evidence>
<protein>
    <recommendedName>
        <fullName evidence="3 4">Diaminopimelate epimerase</fullName>
        <shortName evidence="3">DAP epimerase</shortName>
        <ecNumber evidence="3 4">5.1.1.7</ecNumber>
    </recommendedName>
    <alternativeName>
        <fullName evidence="3">PLP-independent amino acid racemase</fullName>
    </alternativeName>
</protein>
<dbReference type="EC" id="5.1.1.7" evidence="3 4"/>
<comment type="function">
    <text evidence="3">Catalyzes the stereoinversion of LL-2,6-diaminopimelate (L,L-DAP) to meso-diaminopimelate (meso-DAP), a precursor of L-lysine and an essential component of the bacterial peptidoglycan.</text>
</comment>
<comment type="subcellular location">
    <subcellularLocation>
        <location evidence="3">Cytoplasm</location>
    </subcellularLocation>
</comment>
<name>A0ABY5TT04_9GAMM</name>
<feature type="active site" description="Proton donor" evidence="3">
    <location>
        <position position="75"/>
    </location>
</feature>
<dbReference type="EMBL" id="CP103416">
    <property type="protein sequence ID" value="UVW35666.1"/>
    <property type="molecule type" value="Genomic_DNA"/>
</dbReference>
<comment type="subunit">
    <text evidence="3">Homodimer.</text>
</comment>
<feature type="site" description="Could be important to modulate the pK values of the two catalytic cysteine residues" evidence="3">
    <location>
        <position position="210"/>
    </location>
</feature>
<dbReference type="InterPro" id="IPR001653">
    <property type="entry name" value="DAP_epimerase_DapF"/>
</dbReference>
<evidence type="ECO:0000256" key="2">
    <source>
        <dbReference type="ARBA" id="ARBA00023235"/>
    </source>
</evidence>
<comment type="similarity">
    <text evidence="1 3">Belongs to the diaminopimelate epimerase family.</text>
</comment>